<organism evidence="2">
    <name type="scientific">Amorphochlora amoebiformis</name>
    <dbReference type="NCBI Taxonomy" id="1561963"/>
    <lineage>
        <taxon>Eukaryota</taxon>
        <taxon>Sar</taxon>
        <taxon>Rhizaria</taxon>
        <taxon>Cercozoa</taxon>
        <taxon>Chlorarachniophyceae</taxon>
        <taxon>Amorphochlora</taxon>
    </lineage>
</organism>
<dbReference type="PANTHER" id="PTHR16234:SF5">
    <property type="entry name" value="AFG2-INTERACTING RIBOSOME MATURATION FACTOR"/>
    <property type="match status" value="1"/>
</dbReference>
<protein>
    <submittedName>
        <fullName evidence="2">Uncharacterized protein</fullName>
    </submittedName>
</protein>
<dbReference type="GO" id="GO:0005634">
    <property type="term" value="C:nucleus"/>
    <property type="evidence" value="ECO:0007669"/>
    <property type="project" value="TreeGrafter"/>
</dbReference>
<dbReference type="EMBL" id="HBEM01012539">
    <property type="protein sequence ID" value="CAD8446646.1"/>
    <property type="molecule type" value="Transcribed_RNA"/>
</dbReference>
<reference evidence="2" key="1">
    <citation type="submission" date="2021-01" db="EMBL/GenBank/DDBJ databases">
        <authorList>
            <person name="Corre E."/>
            <person name="Pelletier E."/>
            <person name="Niang G."/>
            <person name="Scheremetjew M."/>
            <person name="Finn R."/>
            <person name="Kale V."/>
            <person name="Holt S."/>
            <person name="Cochrane G."/>
            <person name="Meng A."/>
            <person name="Brown T."/>
            <person name="Cohen L."/>
        </authorList>
    </citation>
    <scope>NUCLEOTIDE SEQUENCE</scope>
    <source>
        <strain evidence="2">CCMP2058</strain>
    </source>
</reference>
<sequence>MEDASSWALAKGMASGTPAQPATQGNATNARERRVKPVERQMRDIYRKVRPCFNALCTLSEDGRRLASSAVNLFPRMVGGSSSDVKKIGVLAYFGEIRERLAEKHVESMETLIANFRKNFAELGLLVEEVNRIAGEGFKVFDMATLEFTIEELCCASHNAPSLEQRIIWLELIVRSFRKEQASHKSMLQGLQQYDSSTIKKALAASKFINRSELEKIFQVANGRMPFGVNSALLK</sequence>
<gene>
    <name evidence="2" type="ORF">LAMO00422_LOCUS8713</name>
</gene>
<feature type="region of interest" description="Disordered" evidence="1">
    <location>
        <begin position="10"/>
        <end position="37"/>
    </location>
</feature>
<evidence type="ECO:0000256" key="1">
    <source>
        <dbReference type="SAM" id="MobiDB-lite"/>
    </source>
</evidence>
<dbReference type="GO" id="GO:0005737">
    <property type="term" value="C:cytoplasm"/>
    <property type="evidence" value="ECO:0007669"/>
    <property type="project" value="TreeGrafter"/>
</dbReference>
<accession>A0A7S0D824</accession>
<evidence type="ECO:0000313" key="2">
    <source>
        <dbReference type="EMBL" id="CAD8446646.1"/>
    </source>
</evidence>
<dbReference type="InterPro" id="IPR029159">
    <property type="entry name" value="CA109-like"/>
</dbReference>
<dbReference type="PANTHER" id="PTHR16234">
    <property type="entry name" value="SIMILAR TO HYPOTHETICAL PROTEIN FLJ20508"/>
    <property type="match status" value="1"/>
</dbReference>
<dbReference type="AlphaFoldDB" id="A0A7S0D824"/>
<feature type="compositionally biased region" description="Polar residues" evidence="1">
    <location>
        <begin position="17"/>
        <end position="29"/>
    </location>
</feature>
<dbReference type="Pfam" id="PF15011">
    <property type="entry name" value="CA109-like"/>
    <property type="match status" value="1"/>
</dbReference>
<proteinExistence type="predicted"/>
<name>A0A7S0D824_9EUKA</name>